<accession>A0ABU5TIJ9</accession>
<gene>
    <name evidence="2" type="ORF">VB774_09770</name>
</gene>
<sequence length="208" mass="23472">MQKSYQFILNLFLVVGISLFAISWSPAIALAAPIIPHPEELVHAVQEIEALDAMRTGLASSLEGSTEEPTQQTMKEVCRPVGMQAIQLSKENGWQVKQIATKYRNPAHAPENLHDKMALAKFEQDHELVGLWDRETINQQTGTRYYRRIDVEASCLVCHGAKDQRPQFVQKGYPQDLAYNFKVGDLRGMYAVFIPDEMKKAIQDSVTP</sequence>
<evidence type="ECO:0000313" key="2">
    <source>
        <dbReference type="EMBL" id="MEA5477906.1"/>
    </source>
</evidence>
<dbReference type="RefSeq" id="WP_323261504.1">
    <property type="nucleotide sequence ID" value="NZ_JAYGIE010000043.1"/>
</dbReference>
<organism evidence="2 3">
    <name type="scientific">Pseudanabaena galeata UHCC 0370</name>
    <dbReference type="NCBI Taxonomy" id="3110310"/>
    <lineage>
        <taxon>Bacteria</taxon>
        <taxon>Bacillati</taxon>
        <taxon>Cyanobacteriota</taxon>
        <taxon>Cyanophyceae</taxon>
        <taxon>Pseudanabaenales</taxon>
        <taxon>Pseudanabaenaceae</taxon>
        <taxon>Pseudanabaena</taxon>
    </lineage>
</organism>
<dbReference type="Proteomes" id="UP001301388">
    <property type="component" value="Unassembled WGS sequence"/>
</dbReference>
<feature type="domain" description="Tll0287-like" evidence="1">
    <location>
        <begin position="44"/>
        <end position="195"/>
    </location>
</feature>
<evidence type="ECO:0000313" key="3">
    <source>
        <dbReference type="Proteomes" id="UP001301388"/>
    </source>
</evidence>
<protein>
    <submittedName>
        <fullName evidence="2">DUF3365 domain-containing protein</fullName>
    </submittedName>
</protein>
<comment type="caution">
    <text evidence="2">The sequence shown here is derived from an EMBL/GenBank/DDBJ whole genome shotgun (WGS) entry which is preliminary data.</text>
</comment>
<dbReference type="InterPro" id="IPR021796">
    <property type="entry name" value="Tll0287-like_dom"/>
</dbReference>
<dbReference type="Pfam" id="PF11845">
    <property type="entry name" value="Tll0287-like"/>
    <property type="match status" value="1"/>
</dbReference>
<evidence type="ECO:0000259" key="1">
    <source>
        <dbReference type="Pfam" id="PF11845"/>
    </source>
</evidence>
<proteinExistence type="predicted"/>
<name>A0ABU5TIJ9_9CYAN</name>
<keyword evidence="3" id="KW-1185">Reference proteome</keyword>
<dbReference type="EMBL" id="JAYGIE010000043">
    <property type="protein sequence ID" value="MEA5477906.1"/>
    <property type="molecule type" value="Genomic_DNA"/>
</dbReference>
<reference evidence="2 3" key="1">
    <citation type="submission" date="2023-12" db="EMBL/GenBank/DDBJ databases">
        <title>Baltic Sea Cyanobacteria.</title>
        <authorList>
            <person name="Delbaje E."/>
            <person name="Fewer D.P."/>
            <person name="Shishido T.K."/>
        </authorList>
    </citation>
    <scope>NUCLEOTIDE SEQUENCE [LARGE SCALE GENOMIC DNA]</scope>
    <source>
        <strain evidence="2 3">UHCC 0370</strain>
    </source>
</reference>